<dbReference type="OrthoDB" id="3157337at2759"/>
<dbReference type="PROSITE" id="PS50097">
    <property type="entry name" value="BTB"/>
    <property type="match status" value="1"/>
</dbReference>
<dbReference type="Proteomes" id="UP000006514">
    <property type="component" value="Unassembled WGS sequence"/>
</dbReference>
<accession>J0CS61</accession>
<protein>
    <recommendedName>
        <fullName evidence="1">BTB domain-containing protein</fullName>
    </recommendedName>
</protein>
<sequence>MSEPGTPSCAASANVLLKSVICDLKYREPTVQLKVGDNVYKISKSRLSLRSPFFRGLFARLKDGSEDRPPIQLDISEPEWKAFVWFIHVDPLALEIHSAAPASTENCALYLGVVISGLHFGARDVAGWAIDRALGMLTQPARNFPVDLELARLLVSVASRWRGGACDPIITTCRDLVCDALHPNRLGELSDDPIRALTIARVDKFVLSHVYFYILNKGTDYNWKDDARVEPVDRIRLLCGAYSLSHQNTWAISTAFSQSSSSSTSASWTVSSLFALAIGPTVATQFTQPSGVTAQGRQAPLQWRPEIDRRIMCARDRLWNHFDDKQWSLAM</sequence>
<keyword evidence="3" id="KW-1185">Reference proteome</keyword>
<dbReference type="InterPro" id="IPR000210">
    <property type="entry name" value="BTB/POZ_dom"/>
</dbReference>
<proteinExistence type="predicted"/>
<dbReference type="InParanoid" id="J0CS61"/>
<dbReference type="AlphaFoldDB" id="J0CS61"/>
<feature type="domain" description="BTB" evidence="1">
    <location>
        <begin position="29"/>
        <end position="96"/>
    </location>
</feature>
<dbReference type="EMBL" id="JH688439">
    <property type="protein sequence ID" value="EJD33099.1"/>
    <property type="molecule type" value="Genomic_DNA"/>
</dbReference>
<gene>
    <name evidence="2" type="ORF">AURDEDRAFT_117937</name>
</gene>
<reference evidence="3" key="1">
    <citation type="journal article" date="2012" name="Science">
        <title>The Paleozoic origin of enzymatic lignin decomposition reconstructed from 31 fungal genomes.</title>
        <authorList>
            <person name="Floudas D."/>
            <person name="Binder M."/>
            <person name="Riley R."/>
            <person name="Barry K."/>
            <person name="Blanchette R.A."/>
            <person name="Henrissat B."/>
            <person name="Martinez A.T."/>
            <person name="Otillar R."/>
            <person name="Spatafora J.W."/>
            <person name="Yadav J.S."/>
            <person name="Aerts A."/>
            <person name="Benoit I."/>
            <person name="Boyd A."/>
            <person name="Carlson A."/>
            <person name="Copeland A."/>
            <person name="Coutinho P.M."/>
            <person name="de Vries R.P."/>
            <person name="Ferreira P."/>
            <person name="Findley K."/>
            <person name="Foster B."/>
            <person name="Gaskell J."/>
            <person name="Glotzer D."/>
            <person name="Gorecki P."/>
            <person name="Heitman J."/>
            <person name="Hesse C."/>
            <person name="Hori C."/>
            <person name="Igarashi K."/>
            <person name="Jurgens J.A."/>
            <person name="Kallen N."/>
            <person name="Kersten P."/>
            <person name="Kohler A."/>
            <person name="Kuees U."/>
            <person name="Kumar T.K.A."/>
            <person name="Kuo A."/>
            <person name="LaButti K."/>
            <person name="Larrondo L.F."/>
            <person name="Lindquist E."/>
            <person name="Ling A."/>
            <person name="Lombard V."/>
            <person name="Lucas S."/>
            <person name="Lundell T."/>
            <person name="Martin R."/>
            <person name="McLaughlin D.J."/>
            <person name="Morgenstern I."/>
            <person name="Morin E."/>
            <person name="Murat C."/>
            <person name="Nagy L.G."/>
            <person name="Nolan M."/>
            <person name="Ohm R.A."/>
            <person name="Patyshakuliyeva A."/>
            <person name="Rokas A."/>
            <person name="Ruiz-Duenas F.J."/>
            <person name="Sabat G."/>
            <person name="Salamov A."/>
            <person name="Samejima M."/>
            <person name="Schmutz J."/>
            <person name="Slot J.C."/>
            <person name="St John F."/>
            <person name="Stenlid J."/>
            <person name="Sun H."/>
            <person name="Sun S."/>
            <person name="Syed K."/>
            <person name="Tsang A."/>
            <person name="Wiebenga A."/>
            <person name="Young D."/>
            <person name="Pisabarro A."/>
            <person name="Eastwood D.C."/>
            <person name="Martin F."/>
            <person name="Cullen D."/>
            <person name="Grigoriev I.V."/>
            <person name="Hibbett D.S."/>
        </authorList>
    </citation>
    <scope>NUCLEOTIDE SEQUENCE [LARGE SCALE GENOMIC DNA]</scope>
    <source>
        <strain evidence="3">TFB10046</strain>
    </source>
</reference>
<evidence type="ECO:0000313" key="2">
    <source>
        <dbReference type="EMBL" id="EJD33099.1"/>
    </source>
</evidence>
<evidence type="ECO:0000313" key="3">
    <source>
        <dbReference type="Proteomes" id="UP000006514"/>
    </source>
</evidence>
<organism evidence="2 3">
    <name type="scientific">Auricularia subglabra (strain TFB-10046 / SS5)</name>
    <name type="common">White-rot fungus</name>
    <name type="synonym">Auricularia delicata (strain TFB10046)</name>
    <dbReference type="NCBI Taxonomy" id="717982"/>
    <lineage>
        <taxon>Eukaryota</taxon>
        <taxon>Fungi</taxon>
        <taxon>Dikarya</taxon>
        <taxon>Basidiomycota</taxon>
        <taxon>Agaricomycotina</taxon>
        <taxon>Agaricomycetes</taxon>
        <taxon>Auriculariales</taxon>
        <taxon>Auriculariaceae</taxon>
        <taxon>Auricularia</taxon>
    </lineage>
</organism>
<dbReference type="KEGG" id="adl:AURDEDRAFT_117937"/>
<evidence type="ECO:0000259" key="1">
    <source>
        <dbReference type="PROSITE" id="PS50097"/>
    </source>
</evidence>
<name>J0CS61_AURST</name>